<dbReference type="Pfam" id="PF09983">
    <property type="entry name" value="JetD_C"/>
    <property type="match status" value="1"/>
</dbReference>
<proteinExistence type="predicted"/>
<accession>A0A6S5DC65</accession>
<organism evidence="2 3">
    <name type="scientific">Aeromonas veronii</name>
    <dbReference type="NCBI Taxonomy" id="654"/>
    <lineage>
        <taxon>Bacteria</taxon>
        <taxon>Pseudomonadati</taxon>
        <taxon>Pseudomonadota</taxon>
        <taxon>Gammaproteobacteria</taxon>
        <taxon>Aeromonadales</taxon>
        <taxon>Aeromonadaceae</taxon>
        <taxon>Aeromonas</taxon>
    </lineage>
</organism>
<dbReference type="AlphaFoldDB" id="A0A6S5DC65"/>
<evidence type="ECO:0000313" key="2">
    <source>
        <dbReference type="EMBL" id="BBR39563.1"/>
    </source>
</evidence>
<protein>
    <recommendedName>
        <fullName evidence="1">Wadjet protein JetD C-terminal domain-containing protein</fullName>
    </recommendedName>
</protein>
<feature type="domain" description="Wadjet protein JetD C-terminal" evidence="1">
    <location>
        <begin position="157"/>
        <end position="256"/>
    </location>
</feature>
<gene>
    <name evidence="2" type="ORF">WP3W19E03_20880</name>
</gene>
<dbReference type="InterPro" id="IPR024534">
    <property type="entry name" value="JetD_C"/>
</dbReference>
<dbReference type="EMBL" id="AP022038">
    <property type="protein sequence ID" value="BBR39563.1"/>
    <property type="molecule type" value="Genomic_DNA"/>
</dbReference>
<sequence length="341" mass="38100">MSLFDEVRVQELCAKLLDSQNEKGCSLESRHGRELKELLQAVGGVESVGRSARHILTEAGRTYLAGQLAQVVPSEPDKREQLQRLGVNLPARLNQACFHALWHGDSKHSRSECPDPQLADLSLTQDEVIRIRTLEPLSLVDRHGQQHDMTAVMALLGELALPERTLTTLAAIGWQGDRVITVENKGAFVDYPLQPGQLLLFAPGRNTTLAKRLIPLLPAGVQWAHFGDLDQRGIDIAIELARELQRPAMLWLPSELLPYLDHYARPVRTFATDSGKVPWRVMKQADQGDGHGTPTGVPWLDELVTKGAWLEQEVLILSEIPSFLETQIIPSVRVYKRCCFR</sequence>
<dbReference type="RefSeq" id="WP_182939633.1">
    <property type="nucleotide sequence ID" value="NZ_AP022038.1"/>
</dbReference>
<evidence type="ECO:0000313" key="3">
    <source>
        <dbReference type="Proteomes" id="UP000515442"/>
    </source>
</evidence>
<evidence type="ECO:0000259" key="1">
    <source>
        <dbReference type="Pfam" id="PF09983"/>
    </source>
</evidence>
<dbReference type="Proteomes" id="UP000515442">
    <property type="component" value="Chromosome"/>
</dbReference>
<name>A0A6S5DC65_AERVE</name>
<reference evidence="2 3" key="1">
    <citation type="submission" date="2019-12" db="EMBL/GenBank/DDBJ databases">
        <title>complete genome sequences of Aeromonas veronii str. WP3-W19-ESBL-03 isolated from wastewater treatment plant effluent.</title>
        <authorList>
            <person name="Sekizuka T."/>
            <person name="Itokawa K."/>
            <person name="Yatsu K."/>
            <person name="Inamine Y."/>
            <person name="Kuroda M."/>
        </authorList>
    </citation>
    <scope>NUCLEOTIDE SEQUENCE [LARGE SCALE GENOMIC DNA]</scope>
    <source>
        <strain evidence="2 3">WP3-W19-ESBL-03</strain>
    </source>
</reference>